<reference evidence="3 4" key="1">
    <citation type="journal article" date="2019" name="Nat. Ecol. Evol.">
        <title>Megaphylogeny resolves global patterns of mushroom evolution.</title>
        <authorList>
            <person name="Varga T."/>
            <person name="Krizsan K."/>
            <person name="Foldi C."/>
            <person name="Dima B."/>
            <person name="Sanchez-Garcia M."/>
            <person name="Sanchez-Ramirez S."/>
            <person name="Szollosi G.J."/>
            <person name="Szarkandi J.G."/>
            <person name="Papp V."/>
            <person name="Albert L."/>
            <person name="Andreopoulos W."/>
            <person name="Angelini C."/>
            <person name="Antonin V."/>
            <person name="Barry K.W."/>
            <person name="Bougher N.L."/>
            <person name="Buchanan P."/>
            <person name="Buyck B."/>
            <person name="Bense V."/>
            <person name="Catcheside P."/>
            <person name="Chovatia M."/>
            <person name="Cooper J."/>
            <person name="Damon W."/>
            <person name="Desjardin D."/>
            <person name="Finy P."/>
            <person name="Geml J."/>
            <person name="Haridas S."/>
            <person name="Hughes K."/>
            <person name="Justo A."/>
            <person name="Karasinski D."/>
            <person name="Kautmanova I."/>
            <person name="Kiss B."/>
            <person name="Kocsube S."/>
            <person name="Kotiranta H."/>
            <person name="LaButti K.M."/>
            <person name="Lechner B.E."/>
            <person name="Liimatainen K."/>
            <person name="Lipzen A."/>
            <person name="Lukacs Z."/>
            <person name="Mihaltcheva S."/>
            <person name="Morgado L.N."/>
            <person name="Niskanen T."/>
            <person name="Noordeloos M.E."/>
            <person name="Ohm R.A."/>
            <person name="Ortiz-Santana B."/>
            <person name="Ovrebo C."/>
            <person name="Racz N."/>
            <person name="Riley R."/>
            <person name="Savchenko A."/>
            <person name="Shiryaev A."/>
            <person name="Soop K."/>
            <person name="Spirin V."/>
            <person name="Szebenyi C."/>
            <person name="Tomsovsky M."/>
            <person name="Tulloss R.E."/>
            <person name="Uehling J."/>
            <person name="Grigoriev I.V."/>
            <person name="Vagvolgyi C."/>
            <person name="Papp T."/>
            <person name="Martin F.M."/>
            <person name="Miettinen O."/>
            <person name="Hibbett D.S."/>
            <person name="Nagy L.G."/>
        </authorList>
    </citation>
    <scope>NUCLEOTIDE SEQUENCE [LARGE SCALE GENOMIC DNA]</scope>
    <source>
        <strain evidence="3 4">CBS 962.96</strain>
    </source>
</reference>
<name>A0A4S8L331_DENBC</name>
<dbReference type="EMBL" id="ML179702">
    <property type="protein sequence ID" value="THU82869.1"/>
    <property type="molecule type" value="Genomic_DNA"/>
</dbReference>
<feature type="signal peptide" evidence="2">
    <location>
        <begin position="1"/>
        <end position="21"/>
    </location>
</feature>
<keyword evidence="4" id="KW-1185">Reference proteome</keyword>
<dbReference type="PANTHER" id="PTHR33129">
    <property type="entry name" value="PROTEIN KINASE DOMAIN-CONTAINING PROTEIN-RELATED"/>
    <property type="match status" value="1"/>
</dbReference>
<proteinExistence type="predicted"/>
<dbReference type="OrthoDB" id="2340858at2759"/>
<accession>A0A4S8L331</accession>
<dbReference type="Proteomes" id="UP000297245">
    <property type="component" value="Unassembled WGS sequence"/>
</dbReference>
<evidence type="ECO:0008006" key="5">
    <source>
        <dbReference type="Google" id="ProtNLM"/>
    </source>
</evidence>
<evidence type="ECO:0000256" key="1">
    <source>
        <dbReference type="SAM" id="MobiDB-lite"/>
    </source>
</evidence>
<sequence length="565" mass="62962">MQLNFVFVATALLALASPAMSATLQWFSGADCTGSVIATSNGVSSESGLCIFLPNGGSAKSISYSGVPNDIEFFISGGAHGRCLNGSNLTRSGSGCATAPAGLYVRDNYRQLYEYLCARHAKEAKGVVVTGSPGVGKSFFNLYALARRLAEQLQKTTIFRTGTGNCFIFDTEGVSVLSLDNLDAYQLTLGVERSKNFVWCLFDNPDKAPVKESKTGSCWYMDVWGLKELREGLSLHGSTLDDKNYTYFYGPCIRDHCTEPAVFKAKIDEAFAQIQDFNGLADAFRAVQNCDKTLNMLTLRIFIVRCRDGVGPAMDFKSEMVLELFKAKWSATVSGERKRLLSICTGVPQTGILRSWVFEELAIQVISGIAPNYLLKVGNFYDTVLKEKTNRAKETKKDTVPQAQMEEEEEEEEEGSRVFVKLRYDKLPCQERKICIYKQIDEVSISDDYFCAPENKSNSLFDAFFFEVLINSRVIVWVLQFTTSTTTKQKGSHEGYAILEQIRTKGLAKFGHRGRVDFNFYVLGVPRERENSGRVTYKLPPDYIPATGSPSKWIPGHLYVQFLDV</sequence>
<feature type="chain" id="PRO_5020922477" description="Crinkler (CRN) family protein" evidence="2">
    <location>
        <begin position="22"/>
        <end position="565"/>
    </location>
</feature>
<dbReference type="AlphaFoldDB" id="A0A4S8L331"/>
<evidence type="ECO:0000313" key="4">
    <source>
        <dbReference type="Proteomes" id="UP000297245"/>
    </source>
</evidence>
<evidence type="ECO:0000256" key="2">
    <source>
        <dbReference type="SAM" id="SignalP"/>
    </source>
</evidence>
<organism evidence="3 4">
    <name type="scientific">Dendrothele bispora (strain CBS 962.96)</name>
    <dbReference type="NCBI Taxonomy" id="1314807"/>
    <lineage>
        <taxon>Eukaryota</taxon>
        <taxon>Fungi</taxon>
        <taxon>Dikarya</taxon>
        <taxon>Basidiomycota</taxon>
        <taxon>Agaricomycotina</taxon>
        <taxon>Agaricomycetes</taxon>
        <taxon>Agaricomycetidae</taxon>
        <taxon>Agaricales</taxon>
        <taxon>Agaricales incertae sedis</taxon>
        <taxon>Dendrothele</taxon>
    </lineage>
</organism>
<keyword evidence="2" id="KW-0732">Signal</keyword>
<evidence type="ECO:0000313" key="3">
    <source>
        <dbReference type="EMBL" id="THU82869.1"/>
    </source>
</evidence>
<gene>
    <name evidence="3" type="ORF">K435DRAFT_971799</name>
</gene>
<feature type="region of interest" description="Disordered" evidence="1">
    <location>
        <begin position="392"/>
        <end position="412"/>
    </location>
</feature>
<dbReference type="InterPro" id="IPR052980">
    <property type="entry name" value="Crinkler_effector"/>
</dbReference>
<dbReference type="PANTHER" id="PTHR33129:SF1">
    <property type="entry name" value="ATP-BINDING PROTEIN"/>
    <property type="match status" value="1"/>
</dbReference>
<protein>
    <recommendedName>
        <fullName evidence="5">Crinkler (CRN) family protein</fullName>
    </recommendedName>
</protein>